<proteinExistence type="predicted"/>
<evidence type="ECO:0000256" key="2">
    <source>
        <dbReference type="SAM" id="MobiDB-lite"/>
    </source>
</evidence>
<protein>
    <submittedName>
        <fullName evidence="3">Uncharacterized protein</fullName>
    </submittedName>
</protein>
<keyword evidence="4" id="KW-1185">Reference proteome</keyword>
<dbReference type="EMBL" id="BN001306">
    <property type="protein sequence ID" value="CBF83725.1"/>
    <property type="molecule type" value="Genomic_DNA"/>
</dbReference>
<dbReference type="GeneID" id="2874426"/>
<evidence type="ECO:0000256" key="1">
    <source>
        <dbReference type="SAM" id="Coils"/>
    </source>
</evidence>
<feature type="region of interest" description="Disordered" evidence="2">
    <location>
        <begin position="426"/>
        <end position="445"/>
    </location>
</feature>
<dbReference type="VEuPathDB" id="FungiDB:AN2931"/>
<name>Q5B949_EMENI</name>
<dbReference type="InParanoid" id="Q5B949"/>
<evidence type="ECO:0000313" key="4">
    <source>
        <dbReference type="Proteomes" id="UP000000560"/>
    </source>
</evidence>
<accession>Q5B949</accession>
<organism evidence="3 4">
    <name type="scientific">Emericella nidulans (strain FGSC A4 / ATCC 38163 / CBS 112.46 / NRRL 194 / M139)</name>
    <name type="common">Aspergillus nidulans</name>
    <dbReference type="NCBI Taxonomy" id="227321"/>
    <lineage>
        <taxon>Eukaryota</taxon>
        <taxon>Fungi</taxon>
        <taxon>Dikarya</taxon>
        <taxon>Ascomycota</taxon>
        <taxon>Pezizomycotina</taxon>
        <taxon>Eurotiomycetes</taxon>
        <taxon>Eurotiomycetidae</taxon>
        <taxon>Eurotiales</taxon>
        <taxon>Aspergillaceae</taxon>
        <taxon>Aspergillus</taxon>
        <taxon>Aspergillus subgen. Nidulantes</taxon>
    </lineage>
</organism>
<dbReference type="OrthoDB" id="4225570at2759"/>
<accession>C8VJ50</accession>
<dbReference type="KEGG" id="ani:ANIA_02931"/>
<gene>
    <name evidence="3" type="ORF">ANIA_02931</name>
</gene>
<feature type="compositionally biased region" description="Basic and acidic residues" evidence="2">
    <location>
        <begin position="269"/>
        <end position="279"/>
    </location>
</feature>
<evidence type="ECO:0000313" key="3">
    <source>
        <dbReference type="EMBL" id="CBF83725.1"/>
    </source>
</evidence>
<keyword evidence="1" id="KW-0175">Coiled coil</keyword>
<dbReference type="Proteomes" id="UP000000560">
    <property type="component" value="Chromosome VI"/>
</dbReference>
<dbReference type="RefSeq" id="XP_660535.1">
    <property type="nucleotide sequence ID" value="XM_655443.2"/>
</dbReference>
<feature type="compositionally biased region" description="Polar residues" evidence="2">
    <location>
        <begin position="232"/>
        <end position="246"/>
    </location>
</feature>
<dbReference type="HOGENOM" id="CLU_615423_0_0_1"/>
<feature type="region of interest" description="Disordered" evidence="2">
    <location>
        <begin position="227"/>
        <end position="318"/>
    </location>
</feature>
<feature type="coiled-coil region" evidence="1">
    <location>
        <begin position="115"/>
        <end position="163"/>
    </location>
</feature>
<reference evidence="4" key="1">
    <citation type="journal article" date="2005" name="Nature">
        <title>Sequencing of Aspergillus nidulans and comparative analysis with A. fumigatus and A. oryzae.</title>
        <authorList>
            <person name="Galagan J.E."/>
            <person name="Calvo S.E."/>
            <person name="Cuomo C."/>
            <person name="Ma L.J."/>
            <person name="Wortman J.R."/>
            <person name="Batzoglou S."/>
            <person name="Lee S.I."/>
            <person name="Basturkmen M."/>
            <person name="Spevak C.C."/>
            <person name="Clutterbuck J."/>
            <person name="Kapitonov V."/>
            <person name="Jurka J."/>
            <person name="Scazzocchio C."/>
            <person name="Farman M."/>
            <person name="Butler J."/>
            <person name="Purcell S."/>
            <person name="Harris S."/>
            <person name="Braus G.H."/>
            <person name="Draht O."/>
            <person name="Busch S."/>
            <person name="D'Enfert C."/>
            <person name="Bouchier C."/>
            <person name="Goldman G.H."/>
            <person name="Bell-Pedersen D."/>
            <person name="Griffiths-Jones S."/>
            <person name="Doonan J.H."/>
            <person name="Yu J."/>
            <person name="Vienken K."/>
            <person name="Pain A."/>
            <person name="Freitag M."/>
            <person name="Selker E.U."/>
            <person name="Archer D.B."/>
            <person name="Penalva M.A."/>
            <person name="Oakley B.R."/>
            <person name="Momany M."/>
            <person name="Tanaka T."/>
            <person name="Kumagai T."/>
            <person name="Asai K."/>
            <person name="Machida M."/>
            <person name="Nierman W.C."/>
            <person name="Denning D.W."/>
            <person name="Caddick M."/>
            <person name="Hynes M."/>
            <person name="Paoletti M."/>
            <person name="Fischer R."/>
            <person name="Miller B."/>
            <person name="Dyer P."/>
            <person name="Sachs M.S."/>
            <person name="Osmani S.A."/>
            <person name="Birren B.W."/>
        </authorList>
    </citation>
    <scope>NUCLEOTIDE SEQUENCE [LARGE SCALE GENOMIC DNA]</scope>
    <source>
        <strain evidence="4">FGSC A4 / ATCC 38163 / CBS 112.46 / NRRL 194 / M139</strain>
    </source>
</reference>
<feature type="compositionally biased region" description="Basic and acidic residues" evidence="2">
    <location>
        <begin position="309"/>
        <end position="318"/>
    </location>
</feature>
<reference evidence="4" key="2">
    <citation type="journal article" date="2009" name="Fungal Genet. Biol.">
        <title>The 2008 update of the Aspergillus nidulans genome annotation: a community effort.</title>
        <authorList>
            <person name="Wortman J.R."/>
            <person name="Gilsenan J.M."/>
            <person name="Joardar V."/>
            <person name="Deegan J."/>
            <person name="Clutterbuck J."/>
            <person name="Andersen M.R."/>
            <person name="Archer D."/>
            <person name="Bencina M."/>
            <person name="Braus G."/>
            <person name="Coutinho P."/>
            <person name="von Dohren H."/>
            <person name="Doonan J."/>
            <person name="Driessen A.J."/>
            <person name="Durek P."/>
            <person name="Espeso E."/>
            <person name="Fekete E."/>
            <person name="Flipphi M."/>
            <person name="Estrada C.G."/>
            <person name="Geysens S."/>
            <person name="Goldman G."/>
            <person name="de Groot P.W."/>
            <person name="Hansen K."/>
            <person name="Harris S.D."/>
            <person name="Heinekamp T."/>
            <person name="Helmstaedt K."/>
            <person name="Henrissat B."/>
            <person name="Hofmann G."/>
            <person name="Homan T."/>
            <person name="Horio T."/>
            <person name="Horiuchi H."/>
            <person name="James S."/>
            <person name="Jones M."/>
            <person name="Karaffa L."/>
            <person name="Karanyi Z."/>
            <person name="Kato M."/>
            <person name="Keller N."/>
            <person name="Kelly D.E."/>
            <person name="Kiel J.A."/>
            <person name="Kim J.M."/>
            <person name="van der Klei I.J."/>
            <person name="Klis F.M."/>
            <person name="Kovalchuk A."/>
            <person name="Krasevec N."/>
            <person name="Kubicek C.P."/>
            <person name="Liu B."/>
            <person name="Maccabe A."/>
            <person name="Meyer V."/>
            <person name="Mirabito P."/>
            <person name="Miskei M."/>
            <person name="Mos M."/>
            <person name="Mullins J."/>
            <person name="Nelson D.R."/>
            <person name="Nielsen J."/>
            <person name="Oakley B.R."/>
            <person name="Osmani S.A."/>
            <person name="Pakula T."/>
            <person name="Paszewski A."/>
            <person name="Paulsen I."/>
            <person name="Pilsyk S."/>
            <person name="Pocsi I."/>
            <person name="Punt P.J."/>
            <person name="Ram A.F."/>
            <person name="Ren Q."/>
            <person name="Robellet X."/>
            <person name="Robson G."/>
            <person name="Seiboth B."/>
            <person name="van Solingen P."/>
            <person name="Specht T."/>
            <person name="Sun J."/>
            <person name="Taheri-Talesh N."/>
            <person name="Takeshita N."/>
            <person name="Ussery D."/>
            <person name="vanKuyk P.A."/>
            <person name="Visser H."/>
            <person name="van de Vondervoort P.J."/>
            <person name="de Vries R.P."/>
            <person name="Walton J."/>
            <person name="Xiang X."/>
            <person name="Xiong Y."/>
            <person name="Zeng A.P."/>
            <person name="Brandt B.W."/>
            <person name="Cornell M.J."/>
            <person name="van den Hondel C.A."/>
            <person name="Visser J."/>
            <person name="Oliver S.G."/>
            <person name="Turner G."/>
        </authorList>
    </citation>
    <scope>GENOME REANNOTATION</scope>
    <source>
        <strain evidence="4">FGSC A4 / ATCC 38163 / CBS 112.46 / NRRL 194 / M139</strain>
    </source>
</reference>
<dbReference type="OMA" id="QRRFIPI"/>
<dbReference type="AlphaFoldDB" id="Q5B949"/>
<sequence>MDQTAPSSILWATQLRQENIHLVNKMDQINGILTSAMGTIETLNSIIDMQGERIERLEKQRGLDKEQLTGIIQESNAKSQDFEGHSCKDNMERFEEVSERTRTLDEANFELTTKVNVASDKLVALQTENATLRDEFAEARQKLRKLETDNATLKEQIGRVVEKFGVLETESRPLKQDLVSVLQTFETTQSGNAELKQRVCVLEKELSVQEKRVTRVLNWMSLKTMLKDTDKQATSVRSRPTPTQTDTDQEGEQEMRVPDSIPTPTSRHSTLDRTAHRNLSETTWGSLTDLDTALTPERARDTASSPQRDAGKQKTQEDIRQAGRSLKGYFQFADSIRKSCPVPEEAFIRAFINGLEDEDMKKRVREITSHTKLSWKNMASHVEQVILEHEQGQEIEKQAHGKVAQIPMKRDAAGLGLGSLGNRRENKLRRSIPIVPPDEDDMFAP</sequence>